<evidence type="ECO:0000313" key="1">
    <source>
        <dbReference type="EMBL" id="KZL86877.1"/>
    </source>
</evidence>
<gene>
    <name evidence="1" type="ORF">CI238_09218</name>
</gene>
<sequence length="254" mass="28841">MDVIGDFRQVRELDDRPSTKNTRPPHEGDFVIQDEVPVLPPQALTGAFEHEPLARFLKSLTFEEHFMFSHYVQVIVPNMSIQCPVVNYLDQNHNTIRENWLLFGSTDINFLRGFLLAACRNLSFQHGELYAEWAIQYKLKYVQDLRESLSADDPAARRTGVPKALVLALDEVRKDSSPCRFSASVQALIYRLQIMLHDFSMASKHVLGAVQIIHEAGGLEILGLSDVVRCVLFSCVYGKGLLNWDPLSIERITL</sequence>
<dbReference type="STRING" id="1573173.A0A162P9M7"/>
<reference evidence="1 2" key="1">
    <citation type="submission" date="2015-06" db="EMBL/GenBank/DDBJ databases">
        <title>Survival trade-offs in plant roots during colonization by closely related pathogenic and mutualistic fungi.</title>
        <authorList>
            <person name="Hacquard S."/>
            <person name="Kracher B."/>
            <person name="Hiruma K."/>
            <person name="Weinman A."/>
            <person name="Muench P."/>
            <person name="Garrido Oter R."/>
            <person name="Ver Loren van Themaat E."/>
            <person name="Dallerey J.-F."/>
            <person name="Damm U."/>
            <person name="Henrissat B."/>
            <person name="Lespinet O."/>
            <person name="Thon M."/>
            <person name="Kemen E."/>
            <person name="McHardy A.C."/>
            <person name="Schulze-Lefert P."/>
            <person name="O'Connell R.J."/>
        </authorList>
    </citation>
    <scope>NUCLEOTIDE SEQUENCE [LARGE SCALE GENOMIC DNA]</scope>
    <source>
        <strain evidence="1 2">MAFF 238704</strain>
    </source>
</reference>
<evidence type="ECO:0000313" key="2">
    <source>
        <dbReference type="Proteomes" id="UP000076584"/>
    </source>
</evidence>
<dbReference type="Proteomes" id="UP000076584">
    <property type="component" value="Unassembled WGS sequence"/>
</dbReference>
<proteinExistence type="predicted"/>
<organism evidence="1 2">
    <name type="scientific">Colletotrichum incanum</name>
    <name type="common">Soybean anthracnose fungus</name>
    <dbReference type="NCBI Taxonomy" id="1573173"/>
    <lineage>
        <taxon>Eukaryota</taxon>
        <taxon>Fungi</taxon>
        <taxon>Dikarya</taxon>
        <taxon>Ascomycota</taxon>
        <taxon>Pezizomycotina</taxon>
        <taxon>Sordariomycetes</taxon>
        <taxon>Hypocreomycetidae</taxon>
        <taxon>Glomerellales</taxon>
        <taxon>Glomerellaceae</taxon>
        <taxon>Colletotrichum</taxon>
        <taxon>Colletotrichum spaethianum species complex</taxon>
    </lineage>
</organism>
<dbReference type="EMBL" id="LFIW01000357">
    <property type="protein sequence ID" value="KZL86877.1"/>
    <property type="molecule type" value="Genomic_DNA"/>
</dbReference>
<accession>A0A162P9M7</accession>
<comment type="caution">
    <text evidence="1">The sequence shown here is derived from an EMBL/GenBank/DDBJ whole genome shotgun (WGS) entry which is preliminary data.</text>
</comment>
<protein>
    <submittedName>
        <fullName evidence="1">Uncharacterized protein</fullName>
    </submittedName>
</protein>
<keyword evidence="2" id="KW-1185">Reference proteome</keyword>
<name>A0A162P9M7_COLIC</name>
<dbReference type="AlphaFoldDB" id="A0A162P9M7"/>